<keyword evidence="3" id="KW-1185">Reference proteome</keyword>
<keyword evidence="1" id="KW-0812">Transmembrane</keyword>
<sequence>MLATLLPFRQFNYQTELTSDVIGQRLVDNVITGFSFYSTKPYYGTFTPYGFSVRKTSSNFKKHGISPSIDGMYRASQGKMLVTLSIRPHTVWFVALFLLCFPFVFFIILAIPEVFRTADITILVNTLFPAVLVYGIFWLIFQVQCSSAIRFWEQTLQLEQRHP</sequence>
<dbReference type="KEGG" id="sfol:H3H32_24335"/>
<evidence type="ECO:0000313" key="2">
    <source>
        <dbReference type="EMBL" id="QMW01083.1"/>
    </source>
</evidence>
<gene>
    <name evidence="2" type="ORF">H3H32_24335</name>
</gene>
<reference evidence="2 3" key="1">
    <citation type="submission" date="2020-07" db="EMBL/GenBank/DDBJ databases">
        <title>Spirosoma foliorum sp. nov., isolated from the leaves on the Nejang mountain Korea, Republic of.</title>
        <authorList>
            <person name="Ho H."/>
            <person name="Lee Y.-J."/>
            <person name="Nurcahyanto D.-A."/>
            <person name="Kim S.-G."/>
        </authorList>
    </citation>
    <scope>NUCLEOTIDE SEQUENCE [LARGE SCALE GENOMIC DNA]</scope>
    <source>
        <strain evidence="2 3">PL0136</strain>
    </source>
</reference>
<feature type="transmembrane region" description="Helical" evidence="1">
    <location>
        <begin position="90"/>
        <end position="110"/>
    </location>
</feature>
<proteinExistence type="predicted"/>
<evidence type="ECO:0000256" key="1">
    <source>
        <dbReference type="SAM" id="Phobius"/>
    </source>
</evidence>
<organism evidence="2 3">
    <name type="scientific">Spirosoma foliorum</name>
    <dbReference type="NCBI Taxonomy" id="2710596"/>
    <lineage>
        <taxon>Bacteria</taxon>
        <taxon>Pseudomonadati</taxon>
        <taxon>Bacteroidota</taxon>
        <taxon>Cytophagia</taxon>
        <taxon>Cytophagales</taxon>
        <taxon>Cytophagaceae</taxon>
        <taxon>Spirosoma</taxon>
    </lineage>
</organism>
<keyword evidence="1" id="KW-0472">Membrane</keyword>
<keyword evidence="1" id="KW-1133">Transmembrane helix</keyword>
<protein>
    <submittedName>
        <fullName evidence="2">Uncharacterized protein</fullName>
    </submittedName>
</protein>
<evidence type="ECO:0000313" key="3">
    <source>
        <dbReference type="Proteomes" id="UP000515369"/>
    </source>
</evidence>
<feature type="transmembrane region" description="Helical" evidence="1">
    <location>
        <begin position="122"/>
        <end position="141"/>
    </location>
</feature>
<name>A0A7G5GQE1_9BACT</name>
<dbReference type="AlphaFoldDB" id="A0A7G5GQE1"/>
<dbReference type="Proteomes" id="UP000515369">
    <property type="component" value="Chromosome"/>
</dbReference>
<accession>A0A7G5GQE1</accession>
<dbReference type="RefSeq" id="WP_182458201.1">
    <property type="nucleotide sequence ID" value="NZ_CP059732.1"/>
</dbReference>
<dbReference type="EMBL" id="CP059732">
    <property type="protein sequence ID" value="QMW01083.1"/>
    <property type="molecule type" value="Genomic_DNA"/>
</dbReference>